<comment type="caution">
    <text evidence="2">The sequence shown here is derived from an EMBL/GenBank/DDBJ whole genome shotgun (WGS) entry which is preliminary data.</text>
</comment>
<dbReference type="AlphaFoldDB" id="A0A553N729"/>
<name>A0A553N729_TIGCA</name>
<proteinExistence type="predicted"/>
<dbReference type="OMA" id="TIYCLAN"/>
<dbReference type="SUPFAM" id="SSF51735">
    <property type="entry name" value="NAD(P)-binding Rossmann-fold domains"/>
    <property type="match status" value="1"/>
</dbReference>
<dbReference type="Proteomes" id="UP000318571">
    <property type="component" value="Chromosome 8"/>
</dbReference>
<dbReference type="Pfam" id="PF00106">
    <property type="entry name" value="adh_short"/>
    <property type="match status" value="1"/>
</dbReference>
<organism evidence="2 3">
    <name type="scientific">Tigriopus californicus</name>
    <name type="common">Marine copepod</name>
    <dbReference type="NCBI Taxonomy" id="6832"/>
    <lineage>
        <taxon>Eukaryota</taxon>
        <taxon>Metazoa</taxon>
        <taxon>Ecdysozoa</taxon>
        <taxon>Arthropoda</taxon>
        <taxon>Crustacea</taxon>
        <taxon>Multicrustacea</taxon>
        <taxon>Hexanauplia</taxon>
        <taxon>Copepoda</taxon>
        <taxon>Harpacticoida</taxon>
        <taxon>Harpacticidae</taxon>
        <taxon>Tigriopus</taxon>
    </lineage>
</organism>
<keyword evidence="1" id="KW-0560">Oxidoreductase</keyword>
<dbReference type="PANTHER" id="PTHR43157:SF73">
    <property type="entry name" value="WW DOMAIN-CONTAINING OXIDOREDUCTASE-LIKE PROTEIN"/>
    <property type="match status" value="1"/>
</dbReference>
<dbReference type="PRINTS" id="PR00081">
    <property type="entry name" value="GDHRDH"/>
</dbReference>
<dbReference type="GO" id="GO:0016491">
    <property type="term" value="F:oxidoreductase activity"/>
    <property type="evidence" value="ECO:0007669"/>
    <property type="project" value="UniProtKB-KW"/>
</dbReference>
<dbReference type="PANTHER" id="PTHR43157">
    <property type="entry name" value="PHOSPHATIDYLINOSITOL-GLYCAN BIOSYNTHESIS CLASS F PROTEIN-RELATED"/>
    <property type="match status" value="1"/>
</dbReference>
<evidence type="ECO:0008006" key="4">
    <source>
        <dbReference type="Google" id="ProtNLM"/>
    </source>
</evidence>
<dbReference type="EMBL" id="VCGU01000459">
    <property type="protein sequence ID" value="TRY61242.1"/>
    <property type="molecule type" value="Genomic_DNA"/>
</dbReference>
<keyword evidence="3" id="KW-1185">Reference proteome</keyword>
<evidence type="ECO:0000313" key="2">
    <source>
        <dbReference type="EMBL" id="TRY61242.1"/>
    </source>
</evidence>
<dbReference type="InterPro" id="IPR036291">
    <property type="entry name" value="NAD(P)-bd_dom_sf"/>
</dbReference>
<dbReference type="InterPro" id="IPR002347">
    <property type="entry name" value="SDR_fam"/>
</dbReference>
<reference evidence="2 3" key="1">
    <citation type="journal article" date="2018" name="Nat. Ecol. Evol.">
        <title>Genomic signatures of mitonuclear coevolution across populations of Tigriopus californicus.</title>
        <authorList>
            <person name="Barreto F.S."/>
            <person name="Watson E.T."/>
            <person name="Lima T.G."/>
            <person name="Willett C.S."/>
            <person name="Edmands S."/>
            <person name="Li W."/>
            <person name="Burton R.S."/>
        </authorList>
    </citation>
    <scope>NUCLEOTIDE SEQUENCE [LARGE SCALE GENOMIC DNA]</scope>
    <source>
        <strain evidence="2 3">San Diego</strain>
    </source>
</reference>
<sequence length="240" mass="26755">MTKYKGSMIEKRLDGKVIVITGANTGIGKETALDLSRRGARIIMLCRSLEKANVTADKIKQVTKGYVDVQELDLASLKSVRKCAQTLLEKEEKIDILINNAGVMLCPNWKTEDGFDMQFGTNHLGHFLLTELLLPLLRKSVNTGFHPSLHPGVVNTELSRHMKAKWYGKIALKVVIPLVTITPLEGAQTTLYCALEDSIEGHSGRYYSGCKEKKASARALDEKAQKRLWELSEKMVELKA</sequence>
<dbReference type="STRING" id="6832.A0A553N729"/>
<dbReference type="Gene3D" id="3.40.50.720">
    <property type="entry name" value="NAD(P)-binding Rossmann-like Domain"/>
    <property type="match status" value="2"/>
</dbReference>
<gene>
    <name evidence="2" type="ORF">TCAL_16277</name>
</gene>
<accession>A0A553N729</accession>
<evidence type="ECO:0000256" key="1">
    <source>
        <dbReference type="ARBA" id="ARBA00023002"/>
    </source>
</evidence>
<evidence type="ECO:0000313" key="3">
    <source>
        <dbReference type="Proteomes" id="UP000318571"/>
    </source>
</evidence>
<protein>
    <recommendedName>
        <fullName evidence="4">Retinol dehydrogenase 13</fullName>
    </recommendedName>
</protein>